<keyword evidence="2" id="KW-1185">Reference proteome</keyword>
<accession>A0A1L7XNZ4</accession>
<gene>
    <name evidence="1" type="ORF">PAC_16643</name>
</gene>
<dbReference type="AlphaFoldDB" id="A0A1L7XNZ4"/>
<organism evidence="1 2">
    <name type="scientific">Phialocephala subalpina</name>
    <dbReference type="NCBI Taxonomy" id="576137"/>
    <lineage>
        <taxon>Eukaryota</taxon>
        <taxon>Fungi</taxon>
        <taxon>Dikarya</taxon>
        <taxon>Ascomycota</taxon>
        <taxon>Pezizomycotina</taxon>
        <taxon>Leotiomycetes</taxon>
        <taxon>Helotiales</taxon>
        <taxon>Mollisiaceae</taxon>
        <taxon>Phialocephala</taxon>
        <taxon>Phialocephala fortinii species complex</taxon>
    </lineage>
</organism>
<protein>
    <submittedName>
        <fullName evidence="1">Uncharacterized protein</fullName>
    </submittedName>
</protein>
<name>A0A1L7XNZ4_9HELO</name>
<sequence>MNAVMRDPSTYLSVLGTVSMTFDRKDYISGDILKRCWDQSNFVFDDTDAVFMDVKWENKKMLKFLIDFYAYKATQKDFKEDDDLKVLLTGRDQLALQIARAIGAMEKVEKAPWHEDCVGEYLVNEDMTESRFESDCRWEGDPQNVA</sequence>
<dbReference type="OrthoDB" id="3562267at2759"/>
<evidence type="ECO:0000313" key="1">
    <source>
        <dbReference type="EMBL" id="CZR66742.1"/>
    </source>
</evidence>
<dbReference type="EMBL" id="FJOG01000039">
    <property type="protein sequence ID" value="CZR66742.1"/>
    <property type="molecule type" value="Genomic_DNA"/>
</dbReference>
<evidence type="ECO:0000313" key="2">
    <source>
        <dbReference type="Proteomes" id="UP000184330"/>
    </source>
</evidence>
<reference evidence="1 2" key="1">
    <citation type="submission" date="2016-03" db="EMBL/GenBank/DDBJ databases">
        <authorList>
            <person name="Ploux O."/>
        </authorList>
    </citation>
    <scope>NUCLEOTIDE SEQUENCE [LARGE SCALE GENOMIC DNA]</scope>
    <source>
        <strain evidence="1 2">UAMH 11012</strain>
    </source>
</reference>
<dbReference type="Proteomes" id="UP000184330">
    <property type="component" value="Unassembled WGS sequence"/>
</dbReference>
<proteinExistence type="predicted"/>